<dbReference type="AlphaFoldDB" id="A0A9Q1RBW8"/>
<accession>A0A9Q1RBW8</accession>
<dbReference type="OrthoDB" id="1305524at2759"/>
<dbReference type="Proteomes" id="UP001152561">
    <property type="component" value="Unassembled WGS sequence"/>
</dbReference>
<name>A0A9Q1RBW8_9SOLA</name>
<organism evidence="1 2">
    <name type="scientific">Anisodus acutangulus</name>
    <dbReference type="NCBI Taxonomy" id="402998"/>
    <lineage>
        <taxon>Eukaryota</taxon>
        <taxon>Viridiplantae</taxon>
        <taxon>Streptophyta</taxon>
        <taxon>Embryophyta</taxon>
        <taxon>Tracheophyta</taxon>
        <taxon>Spermatophyta</taxon>
        <taxon>Magnoliopsida</taxon>
        <taxon>eudicotyledons</taxon>
        <taxon>Gunneridae</taxon>
        <taxon>Pentapetalae</taxon>
        <taxon>asterids</taxon>
        <taxon>lamiids</taxon>
        <taxon>Solanales</taxon>
        <taxon>Solanaceae</taxon>
        <taxon>Solanoideae</taxon>
        <taxon>Hyoscyameae</taxon>
        <taxon>Anisodus</taxon>
    </lineage>
</organism>
<keyword evidence="2" id="KW-1185">Reference proteome</keyword>
<dbReference type="Gene3D" id="3.80.10.10">
    <property type="entry name" value="Ribonuclease Inhibitor"/>
    <property type="match status" value="1"/>
</dbReference>
<protein>
    <submittedName>
        <fullName evidence="1">Uncharacterized protein</fullName>
    </submittedName>
</protein>
<gene>
    <name evidence="1" type="ORF">K7X08_021131</name>
</gene>
<comment type="caution">
    <text evidence="1">The sequence shown here is derived from an EMBL/GenBank/DDBJ whole genome shotgun (WGS) entry which is preliminary data.</text>
</comment>
<proteinExistence type="predicted"/>
<sequence>MVIEQSYQNLPYHLRQEFGGYGRRLLGESYWKKSSDGCSEVQFKWEQNANPSSYVCSHKQHAQRRLAFSKVDNLLNWSSSCSLVGSVLCKNDAAYYAPPGPSSCTLSISRILQNFKFLKVLDLENYVVIDFIPTDQVYLRYFSAQTEQMSIPSYISNLSNLETMIFKCRSRDFGTTVLPVTVREMVKLIHLHISDFSIEDAEELLENSPKLYDLETFSAPFFSCVEDDEMMLRKTPNLRKLICVFKGLFHDFEPHVLNFPTGLEMLKIYRLQYASKTIPFFISAPNLNNLKLSGFFLHPQHLSEIAQLQNLQRIAPNLLSSQLGISKKHKLKIIKILISSSSSRVRRVGSRSNLASVVAFNVNYT</sequence>
<dbReference type="InterPro" id="IPR032675">
    <property type="entry name" value="LRR_dom_sf"/>
</dbReference>
<dbReference type="PANTHER" id="PTHR15140:SF39">
    <property type="entry name" value="LATE BLIGHT RESISTANCE PROTEIN HOMOLOG R1B-14"/>
    <property type="match status" value="1"/>
</dbReference>
<evidence type="ECO:0000313" key="1">
    <source>
        <dbReference type="EMBL" id="KAJ8547895.1"/>
    </source>
</evidence>
<reference evidence="2" key="1">
    <citation type="journal article" date="2023" name="Proc. Natl. Acad. Sci. U.S.A.">
        <title>Genomic and structural basis for evolution of tropane alkaloid biosynthesis.</title>
        <authorList>
            <person name="Wanga Y.-J."/>
            <person name="Taina T."/>
            <person name="Yua J.-Y."/>
            <person name="Lia J."/>
            <person name="Xua B."/>
            <person name="Chenc J."/>
            <person name="D'Auriad J.C."/>
            <person name="Huanga J.-P."/>
            <person name="Huanga S.-X."/>
        </authorList>
    </citation>
    <scope>NUCLEOTIDE SEQUENCE [LARGE SCALE GENOMIC DNA]</scope>
    <source>
        <strain evidence="2">cv. KIB-2019</strain>
    </source>
</reference>
<dbReference type="SUPFAM" id="SSF52047">
    <property type="entry name" value="RNI-like"/>
    <property type="match status" value="1"/>
</dbReference>
<dbReference type="PANTHER" id="PTHR15140">
    <property type="entry name" value="TUBULIN-SPECIFIC CHAPERONE E"/>
    <property type="match status" value="1"/>
</dbReference>
<dbReference type="EMBL" id="JAJAGQ010000012">
    <property type="protein sequence ID" value="KAJ8547895.1"/>
    <property type="molecule type" value="Genomic_DNA"/>
</dbReference>
<evidence type="ECO:0000313" key="2">
    <source>
        <dbReference type="Proteomes" id="UP001152561"/>
    </source>
</evidence>